<feature type="compositionally biased region" description="Basic and acidic residues" evidence="1">
    <location>
        <begin position="344"/>
        <end position="364"/>
    </location>
</feature>
<feature type="domain" description="DUF4246" evidence="2">
    <location>
        <begin position="108"/>
        <end position="616"/>
    </location>
</feature>
<dbReference type="Pfam" id="PF14033">
    <property type="entry name" value="DUF4246"/>
    <property type="match status" value="1"/>
</dbReference>
<dbReference type="InterPro" id="IPR049207">
    <property type="entry name" value="DUF4246_N"/>
</dbReference>
<reference evidence="4" key="1">
    <citation type="journal article" date="2020" name="Stud. Mycol.">
        <title>101 Dothideomycetes genomes: a test case for predicting lifestyles and emergence of pathogens.</title>
        <authorList>
            <person name="Haridas S."/>
            <person name="Albert R."/>
            <person name="Binder M."/>
            <person name="Bloem J."/>
            <person name="Labutti K."/>
            <person name="Salamov A."/>
            <person name="Andreopoulos B."/>
            <person name="Baker S."/>
            <person name="Barry K."/>
            <person name="Bills G."/>
            <person name="Bluhm B."/>
            <person name="Cannon C."/>
            <person name="Castanera R."/>
            <person name="Culley D."/>
            <person name="Daum C."/>
            <person name="Ezra D."/>
            <person name="Gonzalez J."/>
            <person name="Henrissat B."/>
            <person name="Kuo A."/>
            <person name="Liang C."/>
            <person name="Lipzen A."/>
            <person name="Lutzoni F."/>
            <person name="Magnuson J."/>
            <person name="Mondo S."/>
            <person name="Nolan M."/>
            <person name="Ohm R."/>
            <person name="Pangilinan J."/>
            <person name="Park H.-J."/>
            <person name="Ramirez L."/>
            <person name="Alfaro M."/>
            <person name="Sun H."/>
            <person name="Tritt A."/>
            <person name="Yoshinaga Y."/>
            <person name="Zwiers L.-H."/>
            <person name="Turgeon B."/>
            <person name="Goodwin S."/>
            <person name="Spatafora J."/>
            <person name="Crous P."/>
            <person name="Grigoriev I."/>
        </authorList>
    </citation>
    <scope>NUCLEOTIDE SEQUENCE</scope>
    <source>
        <strain evidence="4">CBS 125425</strain>
    </source>
</reference>
<accession>A0A9P4V9B4</accession>
<keyword evidence="5" id="KW-1185">Reference proteome</keyword>
<feature type="domain" description="DUF4246" evidence="3">
    <location>
        <begin position="46"/>
        <end position="99"/>
    </location>
</feature>
<proteinExistence type="predicted"/>
<dbReference type="PANTHER" id="PTHR33119:SF1">
    <property type="entry name" value="FE2OG DIOXYGENASE DOMAIN-CONTAINING PROTEIN"/>
    <property type="match status" value="1"/>
</dbReference>
<evidence type="ECO:0000313" key="4">
    <source>
        <dbReference type="EMBL" id="KAF2741238.1"/>
    </source>
</evidence>
<feature type="region of interest" description="Disordered" evidence="1">
    <location>
        <begin position="1"/>
        <end position="31"/>
    </location>
</feature>
<dbReference type="InterPro" id="IPR049192">
    <property type="entry name" value="DUF4246_C"/>
</dbReference>
<dbReference type="Pfam" id="PF21666">
    <property type="entry name" value="DUF4246_N"/>
    <property type="match status" value="1"/>
</dbReference>
<evidence type="ECO:0000259" key="3">
    <source>
        <dbReference type="Pfam" id="PF21666"/>
    </source>
</evidence>
<dbReference type="EMBL" id="ML996097">
    <property type="protein sequence ID" value="KAF2741238.1"/>
    <property type="molecule type" value="Genomic_DNA"/>
</dbReference>
<sequence length="680" mass="78730">MAAADANNLVIREEHDQQEPPDLDNSGNGPLQVPGLNDCHLEFQFEQERFAFGANDWKQEPRLTVRELEMLALINALTDKPEWNKKVFDEDIVEKWHEEALQQLLISEKAWEWCLTELRDKARTFEKTGYVAAFDTGSGCIKSDTLVSEELRGALVQAVQPLLDAPDDQKDWHPNSDDQVLNLVHPSLFPLVWDKTRILTRGGTVKRDDILDACGKGEVGWTPSTIDSKGNPHRDVQDATSMRFQWLPCEVEFQGEEGNDVKITSYINNLHPDQNLSLYSVIEKLIGLSIEPWNEVLVKPGMNRTPPRITTYGYDFEPDWPEWAVTDDGSRWWYDVKRDLGEERAEEATRKAEEYLKLPDRPNFEDEDSEDEHDQEWSQKFKDGTWDREKDLYNAIDWKWKRIRQLKHPEPGVSYSFDEWKAGKVDKAVVPPTDYGNGVNEHMNYTVDLANTWRKQGLQVIVKLASIELTPENPERKAGNWHIEGMLNEHIVATSIFYYDVDNTTPSRIDFRQEALLDDMSIAYEQSEHWPLEEIFGVEDSLESGLAVQHLGSLATPQGRLIAFPNTLQHAVEPFRLEDPTRPGHRRFIVMWLVDPHYRIVSTRNVPPQRHDWWVAESWDKARVEERLPAELANAVAREVGEWPMGMGEAKKLRLELMEERTKLMPFVESSFEEYNFCEH</sequence>
<feature type="region of interest" description="Disordered" evidence="1">
    <location>
        <begin position="344"/>
        <end position="381"/>
    </location>
</feature>
<feature type="compositionally biased region" description="Acidic residues" evidence="1">
    <location>
        <begin position="365"/>
        <end position="374"/>
    </location>
</feature>
<dbReference type="InterPro" id="IPR025340">
    <property type="entry name" value="DUF4246"/>
</dbReference>
<comment type="caution">
    <text evidence="4">The sequence shown here is derived from an EMBL/GenBank/DDBJ whole genome shotgun (WGS) entry which is preliminary data.</text>
</comment>
<organism evidence="4 5">
    <name type="scientific">Polyplosphaeria fusca</name>
    <dbReference type="NCBI Taxonomy" id="682080"/>
    <lineage>
        <taxon>Eukaryota</taxon>
        <taxon>Fungi</taxon>
        <taxon>Dikarya</taxon>
        <taxon>Ascomycota</taxon>
        <taxon>Pezizomycotina</taxon>
        <taxon>Dothideomycetes</taxon>
        <taxon>Pleosporomycetidae</taxon>
        <taxon>Pleosporales</taxon>
        <taxon>Tetraplosphaeriaceae</taxon>
        <taxon>Polyplosphaeria</taxon>
    </lineage>
</organism>
<evidence type="ECO:0000313" key="5">
    <source>
        <dbReference type="Proteomes" id="UP000799444"/>
    </source>
</evidence>
<dbReference type="AlphaFoldDB" id="A0A9P4V9B4"/>
<name>A0A9P4V9B4_9PLEO</name>
<protein>
    <submittedName>
        <fullName evidence="4">Uncharacterized protein</fullName>
    </submittedName>
</protein>
<gene>
    <name evidence="4" type="ORF">EJ04DRAFT_480445</name>
</gene>
<evidence type="ECO:0000259" key="2">
    <source>
        <dbReference type="Pfam" id="PF14033"/>
    </source>
</evidence>
<dbReference type="Proteomes" id="UP000799444">
    <property type="component" value="Unassembled WGS sequence"/>
</dbReference>
<dbReference type="PANTHER" id="PTHR33119">
    <property type="entry name" value="IFI3P"/>
    <property type="match status" value="1"/>
</dbReference>
<dbReference type="OrthoDB" id="415532at2759"/>
<evidence type="ECO:0000256" key="1">
    <source>
        <dbReference type="SAM" id="MobiDB-lite"/>
    </source>
</evidence>